<feature type="domain" description="TmcB/TmcC TPR repeats" evidence="2">
    <location>
        <begin position="444"/>
        <end position="548"/>
    </location>
</feature>
<evidence type="ECO:0000313" key="4">
    <source>
        <dbReference type="Proteomes" id="UP001162131"/>
    </source>
</evidence>
<feature type="transmembrane region" description="Helical" evidence="1">
    <location>
        <begin position="261"/>
        <end position="284"/>
    </location>
</feature>
<feature type="transmembrane region" description="Helical" evidence="1">
    <location>
        <begin position="147"/>
        <end position="167"/>
    </location>
</feature>
<feature type="transmembrane region" description="Helical" evidence="1">
    <location>
        <begin position="237"/>
        <end position="255"/>
    </location>
</feature>
<dbReference type="Pfam" id="PF25474">
    <property type="entry name" value="TPR_TmcB"/>
    <property type="match status" value="1"/>
</dbReference>
<dbReference type="InterPro" id="IPR057352">
    <property type="entry name" value="TPR_TmcB/C"/>
</dbReference>
<dbReference type="Proteomes" id="UP001162131">
    <property type="component" value="Unassembled WGS sequence"/>
</dbReference>
<feature type="transmembrane region" description="Helical" evidence="1">
    <location>
        <begin position="316"/>
        <end position="339"/>
    </location>
</feature>
<evidence type="ECO:0000256" key="1">
    <source>
        <dbReference type="SAM" id="Phobius"/>
    </source>
</evidence>
<name>A0AAU9JHQ8_9CILI</name>
<comment type="caution">
    <text evidence="3">The sequence shown here is derived from an EMBL/GenBank/DDBJ whole genome shotgun (WGS) entry which is preliminary data.</text>
</comment>
<keyword evidence="1" id="KW-0812">Transmembrane</keyword>
<feature type="transmembrane region" description="Helical" evidence="1">
    <location>
        <begin position="291"/>
        <end position="310"/>
    </location>
</feature>
<sequence length="881" mass="102819">MTRIYSDCTRPQASKNSKQTSKIQLFLKPIFELFWMLNHSKGSIRNSLSKQKVQVTVECSIWCLQMASLLWMQSLNIKNWSNDLGLWKMIGYLRLDNACAALEIIDTCLYTSIFWIFSIFSITIALFFAISYAIKIPKTVIYLLEKFIYLWQTLICIPSIQLLSIFIKYNFSHKMEVNEYENITRSADFEIPAPWNACCILAIGMCFIIIILNSKFSGEIRHSWAKNIITAKAHSKIDFHAGILTFLLPVLGSIFDEDYIVYLQFFAMLSSFLLILESIMYLPYFCLYSNTIALIKFFILAWIAFIFILGEWLDNILIIKIFAIFLSPIIIILVIIYTIRLHKRINKGIPMSIIEMKNKYDLEKSLRYELCSLKAENKDQIIYIFETFFSENILWRDKLQVIWLANYCLFTLKDAGLAKIKICKCKTVSDWDLEANYQEYLCYREIMDSKSNESVAFECYHNKLNEIKNIDRVLCKNLSSFWKEIASKQPKFSKLIDSINSISRDIQFLSNEYKKLTTDFHTREGLDLYCSYLKNIIYDYENYDKVSYKVNSFEGYYSNTIKNMSYFDCNNGILIFSNEEENFGEVLFANPKVAESFNFPLKSIIGDNIFSFIPLYYKNSITENIKKMLNFGLDTEIDLGESFFLISPNSDLLKCMGKALLSSLNNYLATILVFKINDYEHQAALISDNKTILCYTKGFPQLVRKPSYNLTGFPLSRIFPDLENVDLQQHSPYFLSLHDEIILVFLTSNTFGIKIPYIIFISNYAEFSEWKIKNFKVNLDEENLIENSPKLYNALRPSNFNEISSNYQDETYEKNIDCENDIQLTIDKTRRYESKLAYTKDEDEPQKNKNIAPNAFIHMVKVSSRSINVVHLVFVLAVIFI</sequence>
<feature type="transmembrane region" description="Helical" evidence="1">
    <location>
        <begin position="113"/>
        <end position="135"/>
    </location>
</feature>
<gene>
    <name evidence="3" type="ORF">BSTOLATCC_MIC35000</name>
</gene>
<keyword evidence="1" id="KW-0472">Membrane</keyword>
<accession>A0AAU9JHQ8</accession>
<protein>
    <recommendedName>
        <fullName evidence="2">TmcB/TmcC TPR repeats domain-containing protein</fullName>
    </recommendedName>
</protein>
<organism evidence="3 4">
    <name type="scientific">Blepharisma stoltei</name>
    <dbReference type="NCBI Taxonomy" id="1481888"/>
    <lineage>
        <taxon>Eukaryota</taxon>
        <taxon>Sar</taxon>
        <taxon>Alveolata</taxon>
        <taxon>Ciliophora</taxon>
        <taxon>Postciliodesmatophora</taxon>
        <taxon>Heterotrichea</taxon>
        <taxon>Heterotrichida</taxon>
        <taxon>Blepharismidae</taxon>
        <taxon>Blepharisma</taxon>
    </lineage>
</organism>
<evidence type="ECO:0000313" key="3">
    <source>
        <dbReference type="EMBL" id="CAG9323974.1"/>
    </source>
</evidence>
<evidence type="ECO:0000259" key="2">
    <source>
        <dbReference type="Pfam" id="PF25474"/>
    </source>
</evidence>
<keyword evidence="4" id="KW-1185">Reference proteome</keyword>
<dbReference type="AlphaFoldDB" id="A0AAU9JHQ8"/>
<dbReference type="EMBL" id="CAJZBQ010000035">
    <property type="protein sequence ID" value="CAG9323974.1"/>
    <property type="molecule type" value="Genomic_DNA"/>
</dbReference>
<reference evidence="3" key="1">
    <citation type="submission" date="2021-09" db="EMBL/GenBank/DDBJ databases">
        <authorList>
            <consortium name="AG Swart"/>
            <person name="Singh M."/>
            <person name="Singh A."/>
            <person name="Seah K."/>
            <person name="Emmerich C."/>
        </authorList>
    </citation>
    <scope>NUCLEOTIDE SEQUENCE</scope>
    <source>
        <strain evidence="3">ATCC30299</strain>
    </source>
</reference>
<proteinExistence type="predicted"/>
<keyword evidence="1" id="KW-1133">Transmembrane helix</keyword>
<feature type="transmembrane region" description="Helical" evidence="1">
    <location>
        <begin position="193"/>
        <end position="216"/>
    </location>
</feature>